<feature type="region of interest" description="Disordered" evidence="1">
    <location>
        <begin position="139"/>
        <end position="162"/>
    </location>
</feature>
<dbReference type="AlphaFoldDB" id="A0A1Y2EYH7"/>
<dbReference type="GeneID" id="63788188"/>
<gene>
    <name evidence="2" type="ORF">BCR37DRAFT_395171</name>
</gene>
<evidence type="ECO:0000256" key="1">
    <source>
        <dbReference type="SAM" id="MobiDB-lite"/>
    </source>
</evidence>
<protein>
    <submittedName>
        <fullName evidence="2">Uncharacterized protein</fullName>
    </submittedName>
</protein>
<keyword evidence="3" id="KW-1185">Reference proteome</keyword>
<comment type="caution">
    <text evidence="2">The sequence shown here is derived from an EMBL/GenBank/DDBJ whole genome shotgun (WGS) entry which is preliminary data.</text>
</comment>
<sequence>MFNPPILYATEFDNLSSIAATVGIPIGVLESVIQANDLSNPATVVPNEHHEDAFEQAVRSNLQKRAIGDLRTPTVTLCDEIGENIRLIHCRPDGGDSTRFQVSCDGEPMIWEYQNCENHEICIDVNPYGSGVLCETVSDPAGEIEDPDPEERGKDGEAQGNGVVGMHKRLRGSRHTGAVIINPKRPRSGGSSRQRTMSLTAFLLTPSVPYETSQHPWLVKPTTAITCSVNGTGEKLCETDLSSTSMNTYTCVSTAGKHIVDDSSVISCTFRLAATQTAVFVSVGIWRYVSNTKTIG</sequence>
<evidence type="ECO:0000313" key="2">
    <source>
        <dbReference type="EMBL" id="ORY76620.1"/>
    </source>
</evidence>
<accession>A0A1Y2EYH7</accession>
<evidence type="ECO:0000313" key="3">
    <source>
        <dbReference type="Proteomes" id="UP000193685"/>
    </source>
</evidence>
<organism evidence="2 3">
    <name type="scientific">Protomyces lactucae-debilis</name>
    <dbReference type="NCBI Taxonomy" id="2754530"/>
    <lineage>
        <taxon>Eukaryota</taxon>
        <taxon>Fungi</taxon>
        <taxon>Dikarya</taxon>
        <taxon>Ascomycota</taxon>
        <taxon>Taphrinomycotina</taxon>
        <taxon>Taphrinomycetes</taxon>
        <taxon>Taphrinales</taxon>
        <taxon>Protomycetaceae</taxon>
        <taxon>Protomyces</taxon>
    </lineage>
</organism>
<dbReference type="EMBL" id="MCFI01000022">
    <property type="protein sequence ID" value="ORY76620.1"/>
    <property type="molecule type" value="Genomic_DNA"/>
</dbReference>
<reference evidence="2 3" key="1">
    <citation type="submission" date="2016-07" db="EMBL/GenBank/DDBJ databases">
        <title>Pervasive Adenine N6-methylation of Active Genes in Fungi.</title>
        <authorList>
            <consortium name="DOE Joint Genome Institute"/>
            <person name="Mondo S.J."/>
            <person name="Dannebaum R.O."/>
            <person name="Kuo R.C."/>
            <person name="Labutti K."/>
            <person name="Haridas S."/>
            <person name="Kuo A."/>
            <person name="Salamov A."/>
            <person name="Ahrendt S.R."/>
            <person name="Lipzen A."/>
            <person name="Sullivan W."/>
            <person name="Andreopoulos W.B."/>
            <person name="Clum A."/>
            <person name="Lindquist E."/>
            <person name="Daum C."/>
            <person name="Ramamoorthy G.K."/>
            <person name="Gryganskyi A."/>
            <person name="Culley D."/>
            <person name="Magnuson J.K."/>
            <person name="James T.Y."/>
            <person name="O'Malley M.A."/>
            <person name="Stajich J.E."/>
            <person name="Spatafora J.W."/>
            <person name="Visel A."/>
            <person name="Grigoriev I.V."/>
        </authorList>
    </citation>
    <scope>NUCLEOTIDE SEQUENCE [LARGE SCALE GENOMIC DNA]</scope>
    <source>
        <strain evidence="2 3">12-1054</strain>
    </source>
</reference>
<proteinExistence type="predicted"/>
<dbReference type="RefSeq" id="XP_040722700.1">
    <property type="nucleotide sequence ID" value="XM_040871589.1"/>
</dbReference>
<name>A0A1Y2EYH7_PROLT</name>
<dbReference type="Proteomes" id="UP000193685">
    <property type="component" value="Unassembled WGS sequence"/>
</dbReference>